<dbReference type="Proteomes" id="UP000749646">
    <property type="component" value="Unassembled WGS sequence"/>
</dbReference>
<evidence type="ECO:0000256" key="1">
    <source>
        <dbReference type="SAM" id="MobiDB-lite"/>
    </source>
</evidence>
<evidence type="ECO:0000313" key="3">
    <source>
        <dbReference type="Proteomes" id="UP000749646"/>
    </source>
</evidence>
<feature type="region of interest" description="Disordered" evidence="1">
    <location>
        <begin position="55"/>
        <end position="95"/>
    </location>
</feature>
<feature type="compositionally biased region" description="Polar residues" evidence="1">
    <location>
        <begin position="62"/>
        <end position="72"/>
    </location>
</feature>
<feature type="non-terminal residue" evidence="2">
    <location>
        <position position="134"/>
    </location>
</feature>
<dbReference type="AlphaFoldDB" id="A0A9P6M2M6"/>
<keyword evidence="3" id="KW-1185">Reference proteome</keyword>
<organism evidence="2 3">
    <name type="scientific">Modicella reniformis</name>
    <dbReference type="NCBI Taxonomy" id="1440133"/>
    <lineage>
        <taxon>Eukaryota</taxon>
        <taxon>Fungi</taxon>
        <taxon>Fungi incertae sedis</taxon>
        <taxon>Mucoromycota</taxon>
        <taxon>Mortierellomycotina</taxon>
        <taxon>Mortierellomycetes</taxon>
        <taxon>Mortierellales</taxon>
        <taxon>Mortierellaceae</taxon>
        <taxon>Modicella</taxon>
    </lineage>
</organism>
<gene>
    <name evidence="2" type="ORF">BGZ65_004992</name>
</gene>
<dbReference type="EMBL" id="JAAAHW010006310">
    <property type="protein sequence ID" value="KAF9963242.1"/>
    <property type="molecule type" value="Genomic_DNA"/>
</dbReference>
<accession>A0A9P6M2M6</accession>
<comment type="caution">
    <text evidence="2">The sequence shown here is derived from an EMBL/GenBank/DDBJ whole genome shotgun (WGS) entry which is preliminary data.</text>
</comment>
<sequence>MDTLMLSPTPLGLIGTPANTSTSGSVVPTPTIPAAVAGGGSSASITTTPVASTSLGLDATTPLMSGVSTAGSTIDPLSATTPVNPATPATPSAQLSLNPSAALSQMMDARQKDVNALYAEKSKLKNYLETAARM</sequence>
<dbReference type="OrthoDB" id="2433694at2759"/>
<evidence type="ECO:0000313" key="2">
    <source>
        <dbReference type="EMBL" id="KAF9963242.1"/>
    </source>
</evidence>
<proteinExistence type="predicted"/>
<protein>
    <submittedName>
        <fullName evidence="2">Uncharacterized protein</fullName>
    </submittedName>
</protein>
<reference evidence="2" key="1">
    <citation type="journal article" date="2020" name="Fungal Divers.">
        <title>Resolving the Mortierellaceae phylogeny through synthesis of multi-gene phylogenetics and phylogenomics.</title>
        <authorList>
            <person name="Vandepol N."/>
            <person name="Liber J."/>
            <person name="Desiro A."/>
            <person name="Na H."/>
            <person name="Kennedy M."/>
            <person name="Barry K."/>
            <person name="Grigoriev I.V."/>
            <person name="Miller A.N."/>
            <person name="O'Donnell K."/>
            <person name="Stajich J.E."/>
            <person name="Bonito G."/>
        </authorList>
    </citation>
    <scope>NUCLEOTIDE SEQUENCE</scope>
    <source>
        <strain evidence="2">MES-2147</strain>
    </source>
</reference>
<name>A0A9P6M2M6_9FUNG</name>
<feature type="compositionally biased region" description="Low complexity" evidence="1">
    <location>
        <begin position="79"/>
        <end position="93"/>
    </location>
</feature>